<feature type="domain" description="D-isomer specific 2-hydroxyacid dehydrogenase NAD-binding" evidence="6">
    <location>
        <begin position="112"/>
        <end position="292"/>
    </location>
</feature>
<dbReference type="Pfam" id="PF02826">
    <property type="entry name" value="2-Hacid_dh_C"/>
    <property type="match status" value="1"/>
</dbReference>
<dbReference type="PANTHER" id="PTHR43761">
    <property type="entry name" value="D-ISOMER SPECIFIC 2-HYDROXYACID DEHYDROGENASE FAMILY PROTEIN (AFU_ORTHOLOGUE AFUA_1G13630)"/>
    <property type="match status" value="1"/>
</dbReference>
<keyword evidence="8" id="KW-1185">Reference proteome</keyword>
<dbReference type="SUPFAM" id="SSF52283">
    <property type="entry name" value="Formate/glycerate dehydrogenase catalytic domain-like"/>
    <property type="match status" value="1"/>
</dbReference>
<evidence type="ECO:0000313" key="8">
    <source>
        <dbReference type="Proteomes" id="UP000785200"/>
    </source>
</evidence>
<dbReference type="GO" id="GO:0051287">
    <property type="term" value="F:NAD binding"/>
    <property type="evidence" value="ECO:0007669"/>
    <property type="project" value="InterPro"/>
</dbReference>
<organism evidence="7 8">
    <name type="scientific">Hyphodiscus hymeniophilus</name>
    <dbReference type="NCBI Taxonomy" id="353542"/>
    <lineage>
        <taxon>Eukaryota</taxon>
        <taxon>Fungi</taxon>
        <taxon>Dikarya</taxon>
        <taxon>Ascomycota</taxon>
        <taxon>Pezizomycotina</taxon>
        <taxon>Leotiomycetes</taxon>
        <taxon>Helotiales</taxon>
        <taxon>Hyphodiscaceae</taxon>
        <taxon>Hyphodiscus</taxon>
    </lineage>
</organism>
<dbReference type="Proteomes" id="UP000785200">
    <property type="component" value="Unassembled WGS sequence"/>
</dbReference>
<name>A0A9P6VJZ5_9HELO</name>
<evidence type="ECO:0000256" key="1">
    <source>
        <dbReference type="ARBA" id="ARBA00005854"/>
    </source>
</evidence>
<evidence type="ECO:0000256" key="4">
    <source>
        <dbReference type="RuleBase" id="RU003719"/>
    </source>
</evidence>
<dbReference type="Gene3D" id="3.40.50.720">
    <property type="entry name" value="NAD(P)-binding Rossmann-like Domain"/>
    <property type="match status" value="2"/>
</dbReference>
<dbReference type="OrthoDB" id="298012at2759"/>
<evidence type="ECO:0000259" key="5">
    <source>
        <dbReference type="Pfam" id="PF00389"/>
    </source>
</evidence>
<evidence type="ECO:0000256" key="2">
    <source>
        <dbReference type="ARBA" id="ARBA00023002"/>
    </source>
</evidence>
<dbReference type="SUPFAM" id="SSF51735">
    <property type="entry name" value="NAD(P)-binding Rossmann-fold domains"/>
    <property type="match status" value="1"/>
</dbReference>
<protein>
    <submittedName>
        <fullName evidence="7">Glycerate dehydrogenase</fullName>
    </submittedName>
</protein>
<dbReference type="InterPro" id="IPR006140">
    <property type="entry name" value="D-isomer_DH_NAD-bd"/>
</dbReference>
<accession>A0A9P6VJZ5</accession>
<gene>
    <name evidence="7" type="ORF">D0Z07_4201</name>
</gene>
<dbReference type="InterPro" id="IPR036291">
    <property type="entry name" value="NAD(P)-bd_dom_sf"/>
</dbReference>
<dbReference type="InterPro" id="IPR050418">
    <property type="entry name" value="D-iso_2-hydroxyacid_DH_PdxB"/>
</dbReference>
<comment type="caution">
    <text evidence="7">The sequence shown here is derived from an EMBL/GenBank/DDBJ whole genome shotgun (WGS) entry which is preliminary data.</text>
</comment>
<dbReference type="Pfam" id="PF00389">
    <property type="entry name" value="2-Hacid_dh"/>
    <property type="match status" value="1"/>
</dbReference>
<comment type="similarity">
    <text evidence="1 4">Belongs to the D-isomer specific 2-hydroxyacid dehydrogenase family.</text>
</comment>
<keyword evidence="2 4" id="KW-0560">Oxidoreductase</keyword>
<evidence type="ECO:0000256" key="3">
    <source>
        <dbReference type="ARBA" id="ARBA00023027"/>
    </source>
</evidence>
<feature type="domain" description="D-isomer specific 2-hydroxyacid dehydrogenase catalytic" evidence="5">
    <location>
        <begin position="31"/>
        <end position="321"/>
    </location>
</feature>
<reference evidence="7" key="1">
    <citation type="submission" date="2019-07" db="EMBL/GenBank/DDBJ databases">
        <title>Hyphodiscus hymeniophilus genome sequencing and assembly.</title>
        <authorList>
            <person name="Kramer G."/>
            <person name="Nodwell J."/>
        </authorList>
    </citation>
    <scope>NUCLEOTIDE SEQUENCE</scope>
    <source>
        <strain evidence="7">ATCC 34498</strain>
    </source>
</reference>
<dbReference type="GO" id="GO:0016616">
    <property type="term" value="F:oxidoreductase activity, acting on the CH-OH group of donors, NAD or NADP as acceptor"/>
    <property type="evidence" value="ECO:0007669"/>
    <property type="project" value="InterPro"/>
</dbReference>
<sequence>MVSTLHGQTHKIVCLDAFLCPVPSFSILYEYHEYDNTPPELVLERVKDATIIIVTRVHLTSEVISQCPNLQFIAVMAIGYNTIDIAACRKYNVAISNCPASSSEAVAEHAFALYFAAKRRIVDMHLMTLKAEEWPAKSSVFGLYPHPPLVARHDTMGIIGYGALGKHIERIAKALSIAVLIADRKGSTTLRPGRTSFVDTLQKSTVLMIGCPLDETSRNMIGEEELKLMQPIASLINVARGGVVNEKALVQALKQGTIANAATDVFENEPATSESPYISEAVPNLTLSPHIAWYADSSLENLQRIVKANVEGFVIGKPENLVTPWWSAMGV</sequence>
<proteinExistence type="inferred from homology"/>
<keyword evidence="3" id="KW-0520">NAD</keyword>
<dbReference type="PANTHER" id="PTHR43761:SF1">
    <property type="entry name" value="D-ISOMER SPECIFIC 2-HYDROXYACID DEHYDROGENASE CATALYTIC DOMAIN-CONTAINING PROTEIN-RELATED"/>
    <property type="match status" value="1"/>
</dbReference>
<dbReference type="EMBL" id="VNKQ01000008">
    <property type="protein sequence ID" value="KAG0649179.1"/>
    <property type="molecule type" value="Genomic_DNA"/>
</dbReference>
<dbReference type="AlphaFoldDB" id="A0A9P6VJZ5"/>
<evidence type="ECO:0000259" key="6">
    <source>
        <dbReference type="Pfam" id="PF02826"/>
    </source>
</evidence>
<dbReference type="InterPro" id="IPR006139">
    <property type="entry name" value="D-isomer_2_OHA_DH_cat_dom"/>
</dbReference>
<evidence type="ECO:0000313" key="7">
    <source>
        <dbReference type="EMBL" id="KAG0649179.1"/>
    </source>
</evidence>